<dbReference type="SUPFAM" id="SSF55073">
    <property type="entry name" value="Nucleotide cyclase"/>
    <property type="match status" value="1"/>
</dbReference>
<protein>
    <submittedName>
        <fullName evidence="2">Diguanylate cyclase</fullName>
    </submittedName>
</protein>
<dbReference type="OrthoDB" id="9759607at2"/>
<dbReference type="InterPro" id="IPR043128">
    <property type="entry name" value="Rev_trsase/Diguanyl_cyclase"/>
</dbReference>
<dbReference type="PANTHER" id="PTHR46663">
    <property type="entry name" value="DIGUANYLATE CYCLASE DGCT-RELATED"/>
    <property type="match status" value="1"/>
</dbReference>
<dbReference type="PANTHER" id="PTHR46663:SF2">
    <property type="entry name" value="GGDEF DOMAIN-CONTAINING PROTEIN"/>
    <property type="match status" value="1"/>
</dbReference>
<dbReference type="InterPro" id="IPR000160">
    <property type="entry name" value="GGDEF_dom"/>
</dbReference>
<dbReference type="NCBIfam" id="TIGR00254">
    <property type="entry name" value="GGDEF"/>
    <property type="match status" value="1"/>
</dbReference>
<dbReference type="Gene3D" id="3.30.70.270">
    <property type="match status" value="1"/>
</dbReference>
<evidence type="ECO:0000313" key="3">
    <source>
        <dbReference type="Proteomes" id="UP000325517"/>
    </source>
</evidence>
<evidence type="ECO:0000313" key="2">
    <source>
        <dbReference type="EMBL" id="QFF98082.1"/>
    </source>
</evidence>
<reference evidence="2 3" key="1">
    <citation type="submission" date="2018-07" db="EMBL/GenBank/DDBJ databases">
        <title>Complete genome sequence of Psychrobacillus sp. PB01, isolated from iceberg, and comparative genome analysis of Psychrobacillus strains.</title>
        <authorList>
            <person name="Lee P.C."/>
        </authorList>
    </citation>
    <scope>NUCLEOTIDE SEQUENCE [LARGE SCALE GENOMIC DNA]</scope>
    <source>
        <strain evidence="2 3">PB01</strain>
    </source>
</reference>
<dbReference type="PROSITE" id="PS50887">
    <property type="entry name" value="GGDEF"/>
    <property type="match status" value="1"/>
</dbReference>
<accession>A0A5J6SK80</accession>
<gene>
    <name evidence="2" type="ORF">PB01_04200</name>
</gene>
<dbReference type="Pfam" id="PF00990">
    <property type="entry name" value="GGDEF"/>
    <property type="match status" value="1"/>
</dbReference>
<dbReference type="AlphaFoldDB" id="A0A5J6SK80"/>
<dbReference type="InterPro" id="IPR052163">
    <property type="entry name" value="DGC-Regulatory_Protein"/>
</dbReference>
<name>A0A5J6SK80_9BACI</name>
<dbReference type="EMBL" id="CP031223">
    <property type="protein sequence ID" value="QFF98082.1"/>
    <property type="molecule type" value="Genomic_DNA"/>
</dbReference>
<sequence>MVTPSIGIAIYPEHGQDAETLIKHADKAMYQAKRAGKNNYVVFDNVPQ</sequence>
<keyword evidence="3" id="KW-1185">Reference proteome</keyword>
<feature type="domain" description="GGDEF" evidence="1">
    <location>
        <begin position="1"/>
        <end position="45"/>
    </location>
</feature>
<dbReference type="InterPro" id="IPR029787">
    <property type="entry name" value="Nucleotide_cyclase"/>
</dbReference>
<proteinExistence type="predicted"/>
<evidence type="ECO:0000259" key="1">
    <source>
        <dbReference type="PROSITE" id="PS50887"/>
    </source>
</evidence>
<organism evidence="2 3">
    <name type="scientific">Psychrobacillus glaciei</name>
    <dbReference type="NCBI Taxonomy" id="2283160"/>
    <lineage>
        <taxon>Bacteria</taxon>
        <taxon>Bacillati</taxon>
        <taxon>Bacillota</taxon>
        <taxon>Bacilli</taxon>
        <taxon>Bacillales</taxon>
        <taxon>Bacillaceae</taxon>
        <taxon>Psychrobacillus</taxon>
    </lineage>
</organism>
<dbReference type="KEGG" id="psyo:PB01_04200"/>
<dbReference type="Proteomes" id="UP000325517">
    <property type="component" value="Chromosome"/>
</dbReference>